<protein>
    <submittedName>
        <fullName evidence="3">Choice-of-anchor H family protein</fullName>
    </submittedName>
</protein>
<feature type="transmembrane region" description="Helical" evidence="1">
    <location>
        <begin position="225"/>
        <end position="249"/>
    </location>
</feature>
<keyword evidence="2" id="KW-0732">Signal</keyword>
<name>A0ABX8DEE2_9GAMM</name>
<sequence length="252" mass="28176">MNKLSFITFGAVILLWNSHSFAATTRSVDYQMPQATDELQLRQQASERLQRADILTLPVKTRDQVIATKAATVTGSKAVQNVSSFAAHSYYHQFSFYDVATYLLDDDNYDGFFHSFSLDIDADVYGAEPTESVPVYAEIYLSRNGGDWLHLYTTDVFYLQGNSSYDSYQVSTALETGYPSDHYDVLIDLYEVGYSDIVATISSDELNSLYALPLQSRDRDNYDNGGAIVTVSAGSLSMFGVLALAMLAWRRR</sequence>
<gene>
    <name evidence="3" type="ORF">KHX94_14905</name>
</gene>
<evidence type="ECO:0000256" key="1">
    <source>
        <dbReference type="SAM" id="Phobius"/>
    </source>
</evidence>
<dbReference type="EMBL" id="CP074572">
    <property type="protein sequence ID" value="QVK22581.1"/>
    <property type="molecule type" value="Genomic_DNA"/>
</dbReference>
<feature type="signal peptide" evidence="2">
    <location>
        <begin position="1"/>
        <end position="22"/>
    </location>
</feature>
<reference evidence="3 4" key="1">
    <citation type="journal article" date="2012" name="Int. J. Syst. Evol. Microbiol.">
        <title>Shewanella dokdonensis sp. nov., isolated from seawater.</title>
        <authorList>
            <person name="Sung H.R."/>
            <person name="Yoon J.H."/>
            <person name="Ghim S.Y."/>
        </authorList>
    </citation>
    <scope>NUCLEOTIDE SEQUENCE [LARGE SCALE GENOMIC DNA]</scope>
    <source>
        <strain evidence="3 4">DSM 23626</strain>
    </source>
</reference>
<feature type="chain" id="PRO_5046523656" evidence="2">
    <location>
        <begin position="23"/>
        <end position="252"/>
    </location>
</feature>
<accession>A0ABX8DEE2</accession>
<keyword evidence="4" id="KW-1185">Reference proteome</keyword>
<keyword evidence="1" id="KW-1133">Transmembrane helix</keyword>
<evidence type="ECO:0000256" key="2">
    <source>
        <dbReference type="SAM" id="SignalP"/>
    </source>
</evidence>
<dbReference type="NCBIfam" id="NF038116">
    <property type="entry name" value="Sden1266_dom"/>
    <property type="match status" value="1"/>
</dbReference>
<keyword evidence="1" id="KW-0472">Membrane</keyword>
<evidence type="ECO:0000313" key="3">
    <source>
        <dbReference type="EMBL" id="QVK22581.1"/>
    </source>
</evidence>
<proteinExistence type="predicted"/>
<organism evidence="3 4">
    <name type="scientific">Shewanella dokdonensis</name>
    <dbReference type="NCBI Taxonomy" id="712036"/>
    <lineage>
        <taxon>Bacteria</taxon>
        <taxon>Pseudomonadati</taxon>
        <taxon>Pseudomonadota</taxon>
        <taxon>Gammaproteobacteria</taxon>
        <taxon>Alteromonadales</taxon>
        <taxon>Shewanellaceae</taxon>
        <taxon>Shewanella</taxon>
    </lineage>
</organism>
<keyword evidence="1" id="KW-0812">Transmembrane</keyword>
<evidence type="ECO:0000313" key="4">
    <source>
        <dbReference type="Proteomes" id="UP000676428"/>
    </source>
</evidence>
<dbReference type="RefSeq" id="WP_213681233.1">
    <property type="nucleotide sequence ID" value="NZ_CP074572.1"/>
</dbReference>
<dbReference type="Proteomes" id="UP000676428">
    <property type="component" value="Chromosome"/>
</dbReference>